<keyword evidence="3" id="KW-0328">Glycosyltransferase</keyword>
<gene>
    <name evidence="3" type="ORF">QPX42_02790</name>
</gene>
<reference evidence="3" key="1">
    <citation type="submission" date="2023-05" db="EMBL/GenBank/DDBJ databases">
        <title>Metabolic capabilities are highly conserved among human nasal-associated Corynebacterium species in pangenomic analyses.</title>
        <authorList>
            <person name="Tran T.H."/>
            <person name="Roberts A.Q."/>
            <person name="Escapa I.F."/>
            <person name="Gao W."/>
            <person name="Conlan S."/>
            <person name="Kong H."/>
            <person name="Segre J.A."/>
            <person name="Kelly M.S."/>
            <person name="Lemon K.P."/>
        </authorList>
    </citation>
    <scope>NUCLEOTIDE SEQUENCE</scope>
    <source>
        <strain evidence="3">KPL2773</strain>
    </source>
</reference>
<dbReference type="Pfam" id="PF00156">
    <property type="entry name" value="Pribosyltran"/>
    <property type="match status" value="1"/>
</dbReference>
<evidence type="ECO:0000259" key="2">
    <source>
        <dbReference type="Pfam" id="PF00156"/>
    </source>
</evidence>
<dbReference type="Gene3D" id="3.40.50.2020">
    <property type="match status" value="1"/>
</dbReference>
<dbReference type="Proteomes" id="UP001224412">
    <property type="component" value="Unassembled WGS sequence"/>
</dbReference>
<dbReference type="GO" id="GO:0016757">
    <property type="term" value="F:glycosyltransferase activity"/>
    <property type="evidence" value="ECO:0007669"/>
    <property type="project" value="UniProtKB-KW"/>
</dbReference>
<dbReference type="SUPFAM" id="SSF53271">
    <property type="entry name" value="PRTase-like"/>
    <property type="match status" value="1"/>
</dbReference>
<dbReference type="InterPro" id="IPR051910">
    <property type="entry name" value="ComF/GntX_DNA_util-trans"/>
</dbReference>
<proteinExistence type="inferred from homology"/>
<dbReference type="PANTHER" id="PTHR47505">
    <property type="entry name" value="DNA UTILIZATION PROTEIN YHGH"/>
    <property type="match status" value="1"/>
</dbReference>
<dbReference type="PANTHER" id="PTHR47505:SF1">
    <property type="entry name" value="DNA UTILIZATION PROTEIN YHGH"/>
    <property type="match status" value="1"/>
</dbReference>
<keyword evidence="3" id="KW-0808">Transferase</keyword>
<dbReference type="AlphaFoldDB" id="A0AAP4BNV9"/>
<feature type="domain" description="Phosphoribosyltransferase" evidence="2">
    <location>
        <begin position="170"/>
        <end position="214"/>
    </location>
</feature>
<accession>A0AAP4BNV9</accession>
<organism evidence="3 4">
    <name type="scientific">Corynebacterium pseudodiphtheriticum</name>
    <dbReference type="NCBI Taxonomy" id="37637"/>
    <lineage>
        <taxon>Bacteria</taxon>
        <taxon>Bacillati</taxon>
        <taxon>Actinomycetota</taxon>
        <taxon>Actinomycetes</taxon>
        <taxon>Mycobacteriales</taxon>
        <taxon>Corynebacteriaceae</taxon>
        <taxon>Corynebacterium</taxon>
    </lineage>
</organism>
<dbReference type="RefSeq" id="WP_284599244.1">
    <property type="nucleotide sequence ID" value="NZ_JASNVH010000003.1"/>
</dbReference>
<dbReference type="EMBL" id="JASNVH010000003">
    <property type="protein sequence ID" value="MDK4306481.1"/>
    <property type="molecule type" value="Genomic_DNA"/>
</dbReference>
<sequence>MSKFRRRAGRAGFIELVLPRACAGCGVPGQLLCRQCRTLLAQPPRRIAPKADVLAPVYACGGYGGPHREVILEMKERNNRAIRPHIAAVLQAALETLQARGEFSHRVVLVPAPTRARSARLRGGDPMTQLCLGSGFPVIEAVCLASSMPDQSGLNRDDRLHNVRGNVQLVRSVPRGAEVVIVDDVITTGATLAATVDTLTYAGADVAGCVVLAAA</sequence>
<name>A0AAP4BNV9_9CORY</name>
<protein>
    <submittedName>
        <fullName evidence="3">Phosphoribosyltransferase family protein</fullName>
    </submittedName>
</protein>
<evidence type="ECO:0000313" key="4">
    <source>
        <dbReference type="Proteomes" id="UP001224412"/>
    </source>
</evidence>
<comment type="caution">
    <text evidence="3">The sequence shown here is derived from an EMBL/GenBank/DDBJ whole genome shotgun (WGS) entry which is preliminary data.</text>
</comment>
<dbReference type="InterPro" id="IPR029057">
    <property type="entry name" value="PRTase-like"/>
</dbReference>
<comment type="similarity">
    <text evidence="1">Belongs to the ComF/GntX family.</text>
</comment>
<dbReference type="CDD" id="cd06223">
    <property type="entry name" value="PRTases_typeI"/>
    <property type="match status" value="1"/>
</dbReference>
<evidence type="ECO:0000256" key="1">
    <source>
        <dbReference type="ARBA" id="ARBA00008007"/>
    </source>
</evidence>
<evidence type="ECO:0000313" key="3">
    <source>
        <dbReference type="EMBL" id="MDK4306481.1"/>
    </source>
</evidence>
<dbReference type="InterPro" id="IPR000836">
    <property type="entry name" value="PRTase_dom"/>
</dbReference>